<dbReference type="Proteomes" id="UP000499080">
    <property type="component" value="Unassembled WGS sequence"/>
</dbReference>
<reference evidence="2 3" key="1">
    <citation type="journal article" date="2019" name="Sci. Rep.">
        <title>Orb-weaving spider Araneus ventricosus genome elucidates the spidroin gene catalogue.</title>
        <authorList>
            <person name="Kono N."/>
            <person name="Nakamura H."/>
            <person name="Ohtoshi R."/>
            <person name="Moran D.A.P."/>
            <person name="Shinohara A."/>
            <person name="Yoshida Y."/>
            <person name="Fujiwara M."/>
            <person name="Mori M."/>
            <person name="Tomita M."/>
            <person name="Arakawa K."/>
        </authorList>
    </citation>
    <scope>NUCLEOTIDE SEQUENCE [LARGE SCALE GENOMIC DNA]</scope>
</reference>
<feature type="compositionally biased region" description="Low complexity" evidence="1">
    <location>
        <begin position="88"/>
        <end position="116"/>
    </location>
</feature>
<protein>
    <submittedName>
        <fullName evidence="2">Uncharacterized protein</fullName>
    </submittedName>
</protein>
<evidence type="ECO:0000313" key="3">
    <source>
        <dbReference type="Proteomes" id="UP000499080"/>
    </source>
</evidence>
<evidence type="ECO:0000313" key="2">
    <source>
        <dbReference type="EMBL" id="GBM30718.1"/>
    </source>
</evidence>
<sequence>MPYDNLYIHSTALCCHLPSVIGYFTLTSKVAGGHINVTGLCIYTGCFKRTGVQKQVIFVIEHVVGNGRVIRCRRIFASERSTPVRLETAGASKSASTSTRDSSAVASPTSSCSPTVGPAKKSTRVKPTMVGAFELSVRR</sequence>
<gene>
    <name evidence="2" type="ORF">AVEN_53688_1</name>
</gene>
<keyword evidence="3" id="KW-1185">Reference proteome</keyword>
<name>A0A4Y2ERD5_ARAVE</name>
<proteinExistence type="predicted"/>
<organism evidence="2 3">
    <name type="scientific">Araneus ventricosus</name>
    <name type="common">Orbweaver spider</name>
    <name type="synonym">Epeira ventricosa</name>
    <dbReference type="NCBI Taxonomy" id="182803"/>
    <lineage>
        <taxon>Eukaryota</taxon>
        <taxon>Metazoa</taxon>
        <taxon>Ecdysozoa</taxon>
        <taxon>Arthropoda</taxon>
        <taxon>Chelicerata</taxon>
        <taxon>Arachnida</taxon>
        <taxon>Araneae</taxon>
        <taxon>Araneomorphae</taxon>
        <taxon>Entelegynae</taxon>
        <taxon>Araneoidea</taxon>
        <taxon>Araneidae</taxon>
        <taxon>Araneus</taxon>
    </lineage>
</organism>
<accession>A0A4Y2ERD5</accession>
<dbReference type="AlphaFoldDB" id="A0A4Y2ERD5"/>
<evidence type="ECO:0000256" key="1">
    <source>
        <dbReference type="SAM" id="MobiDB-lite"/>
    </source>
</evidence>
<feature type="region of interest" description="Disordered" evidence="1">
    <location>
        <begin position="85"/>
        <end position="124"/>
    </location>
</feature>
<dbReference type="EMBL" id="BGPR01093369">
    <property type="protein sequence ID" value="GBM30718.1"/>
    <property type="molecule type" value="Genomic_DNA"/>
</dbReference>
<comment type="caution">
    <text evidence="2">The sequence shown here is derived from an EMBL/GenBank/DDBJ whole genome shotgun (WGS) entry which is preliminary data.</text>
</comment>